<evidence type="ECO:0000259" key="6">
    <source>
        <dbReference type="Pfam" id="PF00881"/>
    </source>
</evidence>
<sequence length="250" mass="27955">MIENSTVARQLAHRTIRAFKNQPVAPEMISELIAVAQHTATSNFQQAFSVISVTDLAKKQQIAAISKQPYVADNGHLFVFIADQHRNQQIGAEMDTTANHLGGADRFLQAWSDASLAVQNTVVAAESLGLGAVILGSILNDAQQLIDILELPQLTFPVLGLAIGWPDQAPQLKPRLPERFVHFENTYQLPTPVKPQLADYDARVHEYYDLRDANRRVDTFTNQVQQRLSLQPEKRAELLQVLQRQGFLLE</sequence>
<comment type="similarity">
    <text evidence="1 5">Belongs to the flavin oxidoreductase frp family.</text>
</comment>
<dbReference type="EMBL" id="AZCN01000001">
    <property type="protein sequence ID" value="KRK19290.1"/>
    <property type="molecule type" value="Genomic_DNA"/>
</dbReference>
<protein>
    <submittedName>
        <fullName evidence="7">Nitro flavin reductase</fullName>
    </submittedName>
</protein>
<dbReference type="CDD" id="cd02146">
    <property type="entry name" value="NfsA-like"/>
    <property type="match status" value="1"/>
</dbReference>
<evidence type="ECO:0000313" key="7">
    <source>
        <dbReference type="EMBL" id="KRK19290.1"/>
    </source>
</evidence>
<evidence type="ECO:0000256" key="2">
    <source>
        <dbReference type="ARBA" id="ARBA00022630"/>
    </source>
</evidence>
<dbReference type="Gene3D" id="3.40.109.10">
    <property type="entry name" value="NADH Oxidase"/>
    <property type="match status" value="1"/>
</dbReference>
<dbReference type="AlphaFoldDB" id="A0A0R1FJS1"/>
<feature type="domain" description="Nitroreductase" evidence="6">
    <location>
        <begin position="13"/>
        <end position="165"/>
    </location>
</feature>
<dbReference type="RefSeq" id="WP_010009221.1">
    <property type="nucleotide sequence ID" value="NZ_AZCN01000001.1"/>
</dbReference>
<evidence type="ECO:0000256" key="5">
    <source>
        <dbReference type="PIRNR" id="PIRNR005426"/>
    </source>
</evidence>
<keyword evidence="5" id="KW-0521">NADP</keyword>
<keyword evidence="4 5" id="KW-0560">Oxidoreductase</keyword>
<keyword evidence="3 5" id="KW-0288">FMN</keyword>
<dbReference type="PIRSF" id="PIRSF005426">
    <property type="entry name" value="Frp"/>
    <property type="match status" value="1"/>
</dbReference>
<dbReference type="Proteomes" id="UP000051181">
    <property type="component" value="Unassembled WGS sequence"/>
</dbReference>
<reference evidence="7 8" key="1">
    <citation type="journal article" date="2015" name="Genome Announc.">
        <title>Expanding the biotechnology potential of lactobacilli through comparative genomics of 213 strains and associated genera.</title>
        <authorList>
            <person name="Sun Z."/>
            <person name="Harris H.M."/>
            <person name="McCann A."/>
            <person name="Guo C."/>
            <person name="Argimon S."/>
            <person name="Zhang W."/>
            <person name="Yang X."/>
            <person name="Jeffery I.B."/>
            <person name="Cooney J.C."/>
            <person name="Kagawa T.F."/>
            <person name="Liu W."/>
            <person name="Song Y."/>
            <person name="Salvetti E."/>
            <person name="Wrobel A."/>
            <person name="Rasinkangas P."/>
            <person name="Parkhill J."/>
            <person name="Rea M.C."/>
            <person name="O'Sullivan O."/>
            <person name="Ritari J."/>
            <person name="Douillard F.P."/>
            <person name="Paul Ross R."/>
            <person name="Yang R."/>
            <person name="Briner A.E."/>
            <person name="Felis G.E."/>
            <person name="de Vos W.M."/>
            <person name="Barrangou R."/>
            <person name="Klaenhammer T.R."/>
            <person name="Caufield P.W."/>
            <person name="Cui Y."/>
            <person name="Zhang H."/>
            <person name="O'Toole P.W."/>
        </authorList>
    </citation>
    <scope>NUCLEOTIDE SEQUENCE [LARGE SCALE GENOMIC DNA]</scope>
    <source>
        <strain evidence="7 8">DSM 20001</strain>
    </source>
</reference>
<dbReference type="GO" id="GO:0016491">
    <property type="term" value="F:oxidoreductase activity"/>
    <property type="evidence" value="ECO:0007669"/>
    <property type="project" value="UniProtKB-UniRule"/>
</dbReference>
<evidence type="ECO:0000313" key="8">
    <source>
        <dbReference type="Proteomes" id="UP000051181"/>
    </source>
</evidence>
<dbReference type="InterPro" id="IPR000415">
    <property type="entry name" value="Nitroreductase-like"/>
</dbReference>
<dbReference type="InterPro" id="IPR029479">
    <property type="entry name" value="Nitroreductase"/>
</dbReference>
<comment type="caution">
    <text evidence="7">The sequence shown here is derived from an EMBL/GenBank/DDBJ whole genome shotgun (WGS) entry which is preliminary data.</text>
</comment>
<dbReference type="Pfam" id="PF00881">
    <property type="entry name" value="Nitroreductase"/>
    <property type="match status" value="1"/>
</dbReference>
<keyword evidence="2 5" id="KW-0285">Flavoprotein</keyword>
<dbReference type="PANTHER" id="PTHR43425">
    <property type="entry name" value="OXYGEN-INSENSITIVE NADPH NITROREDUCTASE"/>
    <property type="match status" value="1"/>
</dbReference>
<dbReference type="InterPro" id="IPR016446">
    <property type="entry name" value="Flavin_OxRdtase_Frp"/>
</dbReference>
<dbReference type="SUPFAM" id="SSF55469">
    <property type="entry name" value="FMN-dependent nitroreductase-like"/>
    <property type="match status" value="1"/>
</dbReference>
<gene>
    <name evidence="7" type="ORF">FD22_GL000031</name>
</gene>
<evidence type="ECO:0000256" key="3">
    <source>
        <dbReference type="ARBA" id="ARBA00022643"/>
    </source>
</evidence>
<evidence type="ECO:0000256" key="4">
    <source>
        <dbReference type="ARBA" id="ARBA00023002"/>
    </source>
</evidence>
<proteinExistence type="inferred from homology"/>
<dbReference type="eggNOG" id="COG0778">
    <property type="taxonomic scope" value="Bacteria"/>
</dbReference>
<dbReference type="GeneID" id="65918166"/>
<dbReference type="PATRIC" id="fig|913848.6.peg.31"/>
<evidence type="ECO:0000256" key="1">
    <source>
        <dbReference type="ARBA" id="ARBA00008366"/>
    </source>
</evidence>
<accession>A0A0R1FJS1</accession>
<name>A0A0R1FJS1_9LACO</name>
<organism evidence="7 8">
    <name type="scientific">Loigolactobacillus coryniformis subsp. coryniformis KCTC 3167 = DSM 20001</name>
    <dbReference type="NCBI Taxonomy" id="913848"/>
    <lineage>
        <taxon>Bacteria</taxon>
        <taxon>Bacillati</taxon>
        <taxon>Bacillota</taxon>
        <taxon>Bacilli</taxon>
        <taxon>Lactobacillales</taxon>
        <taxon>Lactobacillaceae</taxon>
        <taxon>Loigolactobacillus</taxon>
    </lineage>
</organism>
<dbReference type="PANTHER" id="PTHR43425:SF2">
    <property type="entry name" value="OXYGEN-INSENSITIVE NADPH NITROREDUCTASE"/>
    <property type="match status" value="1"/>
</dbReference>